<gene>
    <name evidence="4" type="ORF">A2519_15715</name>
</gene>
<evidence type="ECO:0000256" key="1">
    <source>
        <dbReference type="ARBA" id="ARBA00022729"/>
    </source>
</evidence>
<dbReference type="Proteomes" id="UP000179243">
    <property type="component" value="Unassembled WGS sequence"/>
</dbReference>
<dbReference type="InterPro" id="IPR028994">
    <property type="entry name" value="Integrin_alpha_N"/>
</dbReference>
<dbReference type="AlphaFoldDB" id="A0A1F7FA44"/>
<dbReference type="InterPro" id="IPR026444">
    <property type="entry name" value="Secre_tail"/>
</dbReference>
<dbReference type="Pfam" id="PF18962">
    <property type="entry name" value="Por_Secre_tail"/>
    <property type="match status" value="1"/>
</dbReference>
<sequence>MRLLLITLAFFWCAAAFAADTVSIVAVMVEFQEDALDDFTTGRGLFGSNPGDFDLDNKPHGRAYFENHLAMARAYFTAASDSNMVLQYAVYPRDNTALKVPFRMKHYRPPAKSDSESWDEYYDRLNKGIMAFSLDAMRAASRAGVFTLGATIGPVTVSERTLFLIFHAGASGLIDGGALGKELGADSPSDLIDSYIAPVDFSYYHGARYFDDATTVTLSFDRMRSTDTYGVYAADSSRFVDNLLICSETASQDSINFGINGIIVNQVARALGLPNLFNTKTGETAIGGFCLMDFAGYNTVNGFIPIYPSAWCRERLGWVAPLVAEPPETTNFSGSLSAQYTLYSMMHKDKPVRMIKVPLSSTEYLLLENRQYPDSLVVQTDSSRYTYPARSSSHSAAEYMLLDSLCEDPDNCSRLIPNPRTKSKGSITSVNNCDVGLPGFGVLVWHVDQTVIDNQINGDGVNSNMDRRGVDLVEADGIEDLGIKFSNILWTTYSSGGPEDFFPHSVVGKNNYVTDLTPFSGRLFSTTTNTGAYTGITVSIDTIGSPSWAEYTNASASIVGINEKIRNYAADSFKVTVTWDLSQGSWPQATDSLVSSPQAVHVDTSLYYISPKGVVFSFCAHGGLPARDTLAAGIRSATAPSVKGTSLVVASCDSGRQGQYIREYNTVSKTSAVLYALAADTLSTLISVMRDTLYFGTRHSYCYEVSAGVSDSLLLGAGKIAALAVDSTQVYAVCDKTLLLLQRHPLAVSKRITIPGLSGASITMAVGNIDRTTPGKEIVLADNKGNVVLLSATGALLQGWPVKIATTLALMPSLGDVDGDHLLDIVIPGNNTVYAFNYTGTSLTHWPYTVSARQPVGQITATASLSDLDNNGDMEVFVPLPNGTIVILDNDALAYEFTVAGRAISRSLAFGGEPGPSCVVANLDVDTAGSVPEHIEIYTVNNSGYLSCFNVPISGTPQTAWETAGGTLARTSVYAGPSLQYSEPQGPVSVDTLFTYPNPTRTNSFTVKYRLSTSATIVRAKLFNTAGNRVYESARLPTSALWNHFSIDVSKYAPGMYMLKIEAEGSGESDFAFTKVGIIK</sequence>
<name>A0A1F7FA44_UNCRA</name>
<dbReference type="PANTHER" id="PTHR41775:SF1">
    <property type="entry name" value="PEPTIDASE M6-LIKE DOMAIN-CONTAINING PROTEIN"/>
    <property type="match status" value="1"/>
</dbReference>
<evidence type="ECO:0000313" key="4">
    <source>
        <dbReference type="EMBL" id="OGK03481.1"/>
    </source>
</evidence>
<protein>
    <recommendedName>
        <fullName evidence="3">Secretion system C-terminal sorting domain-containing protein</fullName>
    </recommendedName>
</protein>
<feature type="domain" description="Secretion system C-terminal sorting" evidence="3">
    <location>
        <begin position="996"/>
        <end position="1065"/>
    </location>
</feature>
<feature type="signal peptide" evidence="2">
    <location>
        <begin position="1"/>
        <end position="18"/>
    </location>
</feature>
<evidence type="ECO:0000259" key="3">
    <source>
        <dbReference type="Pfam" id="PF18962"/>
    </source>
</evidence>
<accession>A0A1F7FA44</accession>
<proteinExistence type="predicted"/>
<evidence type="ECO:0000313" key="5">
    <source>
        <dbReference type="Proteomes" id="UP000179243"/>
    </source>
</evidence>
<organism evidence="4 5">
    <name type="scientific">Candidatus Raymondbacteria bacterium RIFOXYD12_FULL_49_13</name>
    <dbReference type="NCBI Taxonomy" id="1817890"/>
    <lineage>
        <taxon>Bacteria</taxon>
        <taxon>Raymondiibacteriota</taxon>
    </lineage>
</organism>
<keyword evidence="1 2" id="KW-0732">Signal</keyword>
<dbReference type="InterPro" id="IPR013517">
    <property type="entry name" value="FG-GAP"/>
</dbReference>
<dbReference type="NCBIfam" id="TIGR04183">
    <property type="entry name" value="Por_Secre_tail"/>
    <property type="match status" value="1"/>
</dbReference>
<dbReference type="PANTHER" id="PTHR41775">
    <property type="entry name" value="SECRETED PROTEIN-RELATED"/>
    <property type="match status" value="1"/>
</dbReference>
<evidence type="ECO:0000256" key="2">
    <source>
        <dbReference type="SAM" id="SignalP"/>
    </source>
</evidence>
<dbReference type="EMBL" id="MFYX01000089">
    <property type="protein sequence ID" value="OGK03481.1"/>
    <property type="molecule type" value="Genomic_DNA"/>
</dbReference>
<reference evidence="4 5" key="1">
    <citation type="journal article" date="2016" name="Nat. Commun.">
        <title>Thousands of microbial genomes shed light on interconnected biogeochemical processes in an aquifer system.</title>
        <authorList>
            <person name="Anantharaman K."/>
            <person name="Brown C.T."/>
            <person name="Hug L.A."/>
            <person name="Sharon I."/>
            <person name="Castelle C.J."/>
            <person name="Probst A.J."/>
            <person name="Thomas B.C."/>
            <person name="Singh A."/>
            <person name="Wilkins M.J."/>
            <person name="Karaoz U."/>
            <person name="Brodie E.L."/>
            <person name="Williams K.H."/>
            <person name="Hubbard S.S."/>
            <person name="Banfield J.F."/>
        </authorList>
    </citation>
    <scope>NUCLEOTIDE SEQUENCE [LARGE SCALE GENOMIC DNA]</scope>
</reference>
<dbReference type="SUPFAM" id="SSF69318">
    <property type="entry name" value="Integrin alpha N-terminal domain"/>
    <property type="match status" value="1"/>
</dbReference>
<dbReference type="Pfam" id="PF13517">
    <property type="entry name" value="FG-GAP_3"/>
    <property type="match status" value="1"/>
</dbReference>
<feature type="chain" id="PRO_5009528532" description="Secretion system C-terminal sorting domain-containing protein" evidence="2">
    <location>
        <begin position="19"/>
        <end position="1080"/>
    </location>
</feature>
<comment type="caution">
    <text evidence="4">The sequence shown here is derived from an EMBL/GenBank/DDBJ whole genome shotgun (WGS) entry which is preliminary data.</text>
</comment>